<evidence type="ECO:0000313" key="3">
    <source>
        <dbReference type="Proteomes" id="UP001262032"/>
    </source>
</evidence>
<feature type="region of interest" description="Disordered" evidence="1">
    <location>
        <begin position="216"/>
        <end position="245"/>
    </location>
</feature>
<dbReference type="AlphaFoldDB" id="A0AAW8NH56"/>
<accession>A0AAW8NH56</accession>
<dbReference type="InterPro" id="IPR012106">
    <property type="entry name" value="Phage_Mu_Gp1"/>
</dbReference>
<feature type="compositionally biased region" description="Basic and acidic residues" evidence="1">
    <location>
        <begin position="362"/>
        <end position="371"/>
    </location>
</feature>
<organism evidence="2 3">
    <name type="scientific">Pseudarthrobacter oxydans</name>
    <name type="common">Arthrobacter oxydans</name>
    <dbReference type="NCBI Taxonomy" id="1671"/>
    <lineage>
        <taxon>Bacteria</taxon>
        <taxon>Bacillati</taxon>
        <taxon>Actinomycetota</taxon>
        <taxon>Actinomycetes</taxon>
        <taxon>Micrococcales</taxon>
        <taxon>Micrococcaceae</taxon>
        <taxon>Pseudarthrobacter</taxon>
    </lineage>
</organism>
<gene>
    <name evidence="2" type="ORF">J2X12_004124</name>
</gene>
<dbReference type="GeneID" id="97424553"/>
<protein>
    <submittedName>
        <fullName evidence="2">Phage I-like protein</fullName>
    </submittedName>
</protein>
<feature type="region of interest" description="Disordered" evidence="1">
    <location>
        <begin position="329"/>
        <end position="371"/>
    </location>
</feature>
<sequence>MAIKGFHNLVKISADAEGNAPKTIELLRAGKWNTPWHGDFEITPEDIQQYVLNASNGVGLVEADPKVPVNYGHASYDKAAGWMPRVYASDDGQALLGDVDWTPAAEKAIKDGEWKYISPEFNPSSYPWEDPEEEFHFVKNVITGAALTNIPLFKKLKPIQASRLPNQKVKADAIGTSDNKEGDNMTLEEIRAKEVAELTDEEKSFLAEHKTELSTEELEKYSLKEAEKPAAEEQEEKPEQKQVEASAIKGITAEELAQLRADAEAGREAKRELEETKARTFVQASIETGRLKSDQLDGTVKLLLASKGEQRTQLEAFINGLPENKLITADELGSGKGGEETKVELSKEEETLASDFGNTPEELAKFKEESK</sequence>
<proteinExistence type="predicted"/>
<evidence type="ECO:0000256" key="1">
    <source>
        <dbReference type="SAM" id="MobiDB-lite"/>
    </source>
</evidence>
<reference evidence="2" key="1">
    <citation type="submission" date="2023-07" db="EMBL/GenBank/DDBJ databases">
        <title>Sorghum-associated microbial communities from plants grown in Nebraska, USA.</title>
        <authorList>
            <person name="Schachtman D."/>
        </authorList>
    </citation>
    <scope>NUCLEOTIDE SEQUENCE</scope>
    <source>
        <strain evidence="2">BE261</strain>
    </source>
</reference>
<feature type="compositionally biased region" description="Basic and acidic residues" evidence="1">
    <location>
        <begin position="337"/>
        <end position="350"/>
    </location>
</feature>
<dbReference type="RefSeq" id="WP_310114651.1">
    <property type="nucleotide sequence ID" value="NZ_JAVDTN010000026.1"/>
</dbReference>
<name>A0AAW8NH56_PSEOX</name>
<dbReference type="EMBL" id="JAVDWN010000026">
    <property type="protein sequence ID" value="MDR7166070.1"/>
    <property type="molecule type" value="Genomic_DNA"/>
</dbReference>
<evidence type="ECO:0000313" key="2">
    <source>
        <dbReference type="EMBL" id="MDR7166070.1"/>
    </source>
</evidence>
<dbReference type="Proteomes" id="UP001262032">
    <property type="component" value="Unassembled WGS sequence"/>
</dbReference>
<dbReference type="Pfam" id="PF10123">
    <property type="entry name" value="Mu-like_Pro"/>
    <property type="match status" value="1"/>
</dbReference>
<comment type="caution">
    <text evidence="2">The sequence shown here is derived from an EMBL/GenBank/DDBJ whole genome shotgun (WGS) entry which is preliminary data.</text>
</comment>
<feature type="compositionally biased region" description="Basic and acidic residues" evidence="1">
    <location>
        <begin position="216"/>
        <end position="242"/>
    </location>
</feature>